<keyword evidence="2" id="KW-1185">Reference proteome</keyword>
<dbReference type="AlphaFoldDB" id="A0AAV4NM60"/>
<name>A0AAV4NM60_9ARAC</name>
<accession>A0AAV4NM60</accession>
<sequence length="147" mass="16404">MKYLPVQGTESAGLAISSSPSLVQSDCTINSFVGLVLQTIRVTSLKTRKPNLEASIFGKECTKYKIQYWLLDPKCLPCSILFFENREISRFTRRVLSFNDSDRRPTIKGEGGDNNIEIKQLLIGVGSISFHPRGEERNGCSSCSPNR</sequence>
<protein>
    <submittedName>
        <fullName evidence="1">Uncharacterized protein</fullName>
    </submittedName>
</protein>
<evidence type="ECO:0000313" key="2">
    <source>
        <dbReference type="Proteomes" id="UP001054837"/>
    </source>
</evidence>
<comment type="caution">
    <text evidence="1">The sequence shown here is derived from an EMBL/GenBank/DDBJ whole genome shotgun (WGS) entry which is preliminary data.</text>
</comment>
<dbReference type="EMBL" id="BPLQ01001841">
    <property type="protein sequence ID" value="GIX85915.1"/>
    <property type="molecule type" value="Genomic_DNA"/>
</dbReference>
<evidence type="ECO:0000313" key="1">
    <source>
        <dbReference type="EMBL" id="GIX85915.1"/>
    </source>
</evidence>
<reference evidence="1 2" key="1">
    <citation type="submission" date="2021-06" db="EMBL/GenBank/DDBJ databases">
        <title>Caerostris darwini draft genome.</title>
        <authorList>
            <person name="Kono N."/>
            <person name="Arakawa K."/>
        </authorList>
    </citation>
    <scope>NUCLEOTIDE SEQUENCE [LARGE SCALE GENOMIC DNA]</scope>
</reference>
<gene>
    <name evidence="1" type="ORF">CDAR_113561</name>
</gene>
<dbReference type="Proteomes" id="UP001054837">
    <property type="component" value="Unassembled WGS sequence"/>
</dbReference>
<organism evidence="1 2">
    <name type="scientific">Caerostris darwini</name>
    <dbReference type="NCBI Taxonomy" id="1538125"/>
    <lineage>
        <taxon>Eukaryota</taxon>
        <taxon>Metazoa</taxon>
        <taxon>Ecdysozoa</taxon>
        <taxon>Arthropoda</taxon>
        <taxon>Chelicerata</taxon>
        <taxon>Arachnida</taxon>
        <taxon>Araneae</taxon>
        <taxon>Araneomorphae</taxon>
        <taxon>Entelegynae</taxon>
        <taxon>Araneoidea</taxon>
        <taxon>Araneidae</taxon>
        <taxon>Caerostris</taxon>
    </lineage>
</organism>
<proteinExistence type="predicted"/>